<keyword evidence="7 10" id="KW-0067">ATP-binding</keyword>
<feature type="binding site" evidence="10">
    <location>
        <position position="52"/>
    </location>
    <ligand>
        <name>ATP</name>
        <dbReference type="ChEBI" id="CHEBI:30616"/>
    </ligand>
</feature>
<proteinExistence type="inferred from homology"/>
<dbReference type="SMART" id="SM00220">
    <property type="entry name" value="S_TKc"/>
    <property type="match status" value="1"/>
</dbReference>
<comment type="caution">
    <text evidence="14">The sequence shown here is derived from an EMBL/GenBank/DDBJ whole genome shotgun (WGS) entry which is preliminary data.</text>
</comment>
<dbReference type="Pfam" id="PF00069">
    <property type="entry name" value="Pkinase"/>
    <property type="match status" value="1"/>
</dbReference>
<accession>A0A507BXF0</accession>
<dbReference type="GO" id="GO:0005737">
    <property type="term" value="C:cytoplasm"/>
    <property type="evidence" value="ECO:0007669"/>
    <property type="project" value="TreeGrafter"/>
</dbReference>
<dbReference type="GO" id="GO:0004674">
    <property type="term" value="F:protein serine/threonine kinase activity"/>
    <property type="evidence" value="ECO:0007669"/>
    <property type="project" value="UniProtKB-KW"/>
</dbReference>
<evidence type="ECO:0000256" key="11">
    <source>
        <dbReference type="SAM" id="MobiDB-lite"/>
    </source>
</evidence>
<dbReference type="Proteomes" id="UP000319731">
    <property type="component" value="Unassembled WGS sequence"/>
</dbReference>
<dbReference type="PROSITE" id="PS50219">
    <property type="entry name" value="CNH"/>
    <property type="match status" value="1"/>
</dbReference>
<comment type="catalytic activity">
    <reaction evidence="9">
        <text>L-seryl-[protein] + ATP = O-phospho-L-seryl-[protein] + ADP + H(+)</text>
        <dbReference type="Rhea" id="RHEA:17989"/>
        <dbReference type="Rhea" id="RHEA-COMP:9863"/>
        <dbReference type="Rhea" id="RHEA-COMP:11604"/>
        <dbReference type="ChEBI" id="CHEBI:15378"/>
        <dbReference type="ChEBI" id="CHEBI:29999"/>
        <dbReference type="ChEBI" id="CHEBI:30616"/>
        <dbReference type="ChEBI" id="CHEBI:83421"/>
        <dbReference type="ChEBI" id="CHEBI:456216"/>
        <dbReference type="EC" id="2.7.11.1"/>
    </reaction>
</comment>
<dbReference type="InterPro" id="IPR000719">
    <property type="entry name" value="Prot_kinase_dom"/>
</dbReference>
<dbReference type="EMBL" id="QEAO01000039">
    <property type="protein sequence ID" value="TPX31771.1"/>
    <property type="molecule type" value="Genomic_DNA"/>
</dbReference>
<gene>
    <name evidence="14" type="ORF">SmJEL517_g04971</name>
</gene>
<feature type="domain" description="Protein kinase" evidence="12">
    <location>
        <begin position="23"/>
        <end position="284"/>
    </location>
</feature>
<keyword evidence="15" id="KW-1185">Reference proteome</keyword>
<feature type="compositionally biased region" description="Polar residues" evidence="11">
    <location>
        <begin position="948"/>
        <end position="972"/>
    </location>
</feature>
<feature type="compositionally biased region" description="Pro residues" evidence="11">
    <location>
        <begin position="889"/>
        <end position="899"/>
    </location>
</feature>
<evidence type="ECO:0000256" key="2">
    <source>
        <dbReference type="ARBA" id="ARBA00012513"/>
    </source>
</evidence>
<feature type="compositionally biased region" description="Low complexity" evidence="11">
    <location>
        <begin position="975"/>
        <end position="1030"/>
    </location>
</feature>
<feature type="compositionally biased region" description="Low complexity" evidence="11">
    <location>
        <begin position="900"/>
        <end position="928"/>
    </location>
</feature>
<dbReference type="PROSITE" id="PS00107">
    <property type="entry name" value="PROTEIN_KINASE_ATP"/>
    <property type="match status" value="1"/>
</dbReference>
<evidence type="ECO:0000259" key="13">
    <source>
        <dbReference type="PROSITE" id="PS50219"/>
    </source>
</evidence>
<feature type="region of interest" description="Disordered" evidence="11">
    <location>
        <begin position="844"/>
        <end position="1104"/>
    </location>
</feature>
<keyword evidence="3" id="KW-0723">Serine/threonine-protein kinase</keyword>
<dbReference type="PANTHER" id="PTHR48012">
    <property type="entry name" value="STERILE20-LIKE KINASE, ISOFORM B-RELATED"/>
    <property type="match status" value="1"/>
</dbReference>
<evidence type="ECO:0000256" key="4">
    <source>
        <dbReference type="ARBA" id="ARBA00022679"/>
    </source>
</evidence>
<dbReference type="InterPro" id="IPR017441">
    <property type="entry name" value="Protein_kinase_ATP_BS"/>
</dbReference>
<sequence>MSVAQYGKRFPILLQIPSQRGQVELLETIGKGNYGYVYKGRLVASQEITAVKVVFLKEDELRETLLEMEILKMCSHPNITKYMGCFLKGLDLWICMEFCGGGALDSLYRALRKPLTEDQIATIMYESIRGLDYLHTQVALIHRDIKAGNLLLTEAGELKLADFGVSAKLNSVGGRARTFIGTPYWMAPEVIMTDPDSSTSRSASYDAKADIWSIGITAIEIADKNPPLSDIHPMRALHLIPTSDLGLAKPKSWSKSFVEFVSLCLTKDPLKRPTAAQLLDHPFLAKVKNVNRQKILAELVARAKLAREKRKAGHDVEDDEEDAEDKREEVPAKAVAETMRQAQAAKAAAMAQANQSQAQPAQIQVQQAPQPYGQRPSAPQVVPANAPPAESRYVGPLLETVGETRRRILDPLPLGGHLKIDVVTGDVLDGQYLLLGTPSGLFFVDTFVPIEKQIAIPLIREVRFKQIAIVEDYGCMIALSGKHDHVRQYRLASIRKLIKYLLGGNASQLAKSNMNHSSNPQNAKSLDEDDVYGKVLGDAVEDEAALVARWTSDYIKILATRDSNEFIIQRTETTIYMAVLIRQDIILFEWAREPYLRFMKLKAFWLPEAPKFIHILHDGLVAREIFLGYTTEANLVNVDDSKVKELEVSKEFLARAGAAPATVPNSKGARWQTWAQIPFSDAKRSEIRNAQRPTGTVNRKLLAVVGPTTIREPQMVDRFFLASFGKHTRVVDISGQPMTGPAAGGWREGVTWNEPSQELVLRPVSHVASVGTRLIEVADWKTGEMVQRVAIGNDFEGLKVLSSRPGRLYVLAKRKRLPGYVFCLREVGVEALAPGSSVVGAAQPFSSGASSGPGSNSNIPPQQPITANQLAPLPPTPNMVNMNGLNIPAPVPPPRPEPSLPAMVQQMSISQQQQQQQQQQLQPQQPVINTQPMMQGYSSNNSSNNSSPYQQSTPQSFQNGQSGYQQAISPQYHTPVGGSPMAPSGGSGMMHQQQQQPIERQASVNSVHNSSSHHSQQSSMDGQQQQQPQAPLTPPKRGNSIHTAPAVLSAIMSSPNQPRAAAQAALTGLPIPTRQSSVSDGTRSLNTSAPGSPASQRAVYNPPL</sequence>
<dbReference type="AlphaFoldDB" id="A0A507BXF0"/>
<dbReference type="GeneID" id="42006196"/>
<dbReference type="PROSITE" id="PS00108">
    <property type="entry name" value="PROTEIN_KINASE_ST"/>
    <property type="match status" value="1"/>
</dbReference>
<feature type="region of interest" description="Disordered" evidence="11">
    <location>
        <begin position="358"/>
        <end position="386"/>
    </location>
</feature>
<evidence type="ECO:0000256" key="8">
    <source>
        <dbReference type="ARBA" id="ARBA00047899"/>
    </source>
</evidence>
<evidence type="ECO:0000313" key="15">
    <source>
        <dbReference type="Proteomes" id="UP000319731"/>
    </source>
</evidence>
<feature type="compositionally biased region" description="Low complexity" evidence="11">
    <location>
        <begin position="938"/>
        <end position="947"/>
    </location>
</feature>
<protein>
    <recommendedName>
        <fullName evidence="2">non-specific serine/threonine protein kinase</fullName>
        <ecNumber evidence="2">2.7.11.1</ecNumber>
    </recommendedName>
</protein>
<dbReference type="EC" id="2.7.11.1" evidence="2"/>
<name>A0A507BXF0_9FUNG</name>
<feature type="compositionally biased region" description="Low complexity" evidence="11">
    <location>
        <begin position="844"/>
        <end position="860"/>
    </location>
</feature>
<dbReference type="PANTHER" id="PTHR48012:SF10">
    <property type="entry name" value="FI20177P1"/>
    <property type="match status" value="1"/>
</dbReference>
<dbReference type="Pfam" id="PF00780">
    <property type="entry name" value="CNH"/>
    <property type="match status" value="1"/>
</dbReference>
<dbReference type="GO" id="GO:0005524">
    <property type="term" value="F:ATP binding"/>
    <property type="evidence" value="ECO:0007669"/>
    <property type="project" value="UniProtKB-UniRule"/>
</dbReference>
<keyword evidence="6" id="KW-0418">Kinase</keyword>
<evidence type="ECO:0000256" key="3">
    <source>
        <dbReference type="ARBA" id="ARBA00022527"/>
    </source>
</evidence>
<feature type="domain" description="CNH" evidence="13">
    <location>
        <begin position="419"/>
        <end position="805"/>
    </location>
</feature>
<organism evidence="14 15">
    <name type="scientific">Synchytrium microbalum</name>
    <dbReference type="NCBI Taxonomy" id="1806994"/>
    <lineage>
        <taxon>Eukaryota</taxon>
        <taxon>Fungi</taxon>
        <taxon>Fungi incertae sedis</taxon>
        <taxon>Chytridiomycota</taxon>
        <taxon>Chytridiomycota incertae sedis</taxon>
        <taxon>Chytridiomycetes</taxon>
        <taxon>Synchytriales</taxon>
        <taxon>Synchytriaceae</taxon>
        <taxon>Synchytrium</taxon>
    </lineage>
</organism>
<keyword evidence="4" id="KW-0808">Transferase</keyword>
<dbReference type="OrthoDB" id="248923at2759"/>
<evidence type="ECO:0000256" key="10">
    <source>
        <dbReference type="PROSITE-ProRule" id="PRU10141"/>
    </source>
</evidence>
<dbReference type="InterPro" id="IPR050629">
    <property type="entry name" value="STE20/SPS1-PAK"/>
</dbReference>
<dbReference type="InterPro" id="IPR001180">
    <property type="entry name" value="CNH_dom"/>
</dbReference>
<dbReference type="Gene3D" id="1.10.510.10">
    <property type="entry name" value="Transferase(Phosphotransferase) domain 1"/>
    <property type="match status" value="1"/>
</dbReference>
<dbReference type="PROSITE" id="PS50011">
    <property type="entry name" value="PROTEIN_KINASE_DOM"/>
    <property type="match status" value="1"/>
</dbReference>
<feature type="region of interest" description="Disordered" evidence="11">
    <location>
        <begin position="307"/>
        <end position="330"/>
    </location>
</feature>
<evidence type="ECO:0000256" key="1">
    <source>
        <dbReference type="ARBA" id="ARBA00008874"/>
    </source>
</evidence>
<dbReference type="InterPro" id="IPR011009">
    <property type="entry name" value="Kinase-like_dom_sf"/>
</dbReference>
<reference evidence="14 15" key="1">
    <citation type="journal article" date="2019" name="Sci. Rep.">
        <title>Comparative genomics of chytrid fungi reveal insights into the obligate biotrophic and pathogenic lifestyle of Synchytrium endobioticum.</title>
        <authorList>
            <person name="van de Vossenberg B.T.L.H."/>
            <person name="Warris S."/>
            <person name="Nguyen H.D.T."/>
            <person name="van Gent-Pelzer M.P.E."/>
            <person name="Joly D.L."/>
            <person name="van de Geest H.C."/>
            <person name="Bonants P.J.M."/>
            <person name="Smith D.S."/>
            <person name="Levesque C.A."/>
            <person name="van der Lee T.A.J."/>
        </authorList>
    </citation>
    <scope>NUCLEOTIDE SEQUENCE [LARGE SCALE GENOMIC DNA]</scope>
    <source>
        <strain evidence="14 15">JEL517</strain>
    </source>
</reference>
<evidence type="ECO:0000259" key="12">
    <source>
        <dbReference type="PROSITE" id="PS50011"/>
    </source>
</evidence>
<evidence type="ECO:0000256" key="7">
    <source>
        <dbReference type="ARBA" id="ARBA00022840"/>
    </source>
</evidence>
<keyword evidence="5 10" id="KW-0547">Nucleotide-binding</keyword>
<feature type="compositionally biased region" description="Polar residues" evidence="11">
    <location>
        <begin position="1073"/>
        <end position="1095"/>
    </location>
</feature>
<comment type="catalytic activity">
    <reaction evidence="8">
        <text>L-threonyl-[protein] + ATP = O-phospho-L-threonyl-[protein] + ADP + H(+)</text>
        <dbReference type="Rhea" id="RHEA:46608"/>
        <dbReference type="Rhea" id="RHEA-COMP:11060"/>
        <dbReference type="Rhea" id="RHEA-COMP:11605"/>
        <dbReference type="ChEBI" id="CHEBI:15378"/>
        <dbReference type="ChEBI" id="CHEBI:30013"/>
        <dbReference type="ChEBI" id="CHEBI:30616"/>
        <dbReference type="ChEBI" id="CHEBI:61977"/>
        <dbReference type="ChEBI" id="CHEBI:456216"/>
        <dbReference type="EC" id="2.7.11.1"/>
    </reaction>
</comment>
<evidence type="ECO:0000256" key="9">
    <source>
        <dbReference type="ARBA" id="ARBA00048679"/>
    </source>
</evidence>
<dbReference type="InterPro" id="IPR008271">
    <property type="entry name" value="Ser/Thr_kinase_AS"/>
</dbReference>
<dbReference type="RefSeq" id="XP_031023114.1">
    <property type="nucleotide sequence ID" value="XM_031170899.1"/>
</dbReference>
<comment type="similarity">
    <text evidence="1">Belongs to the protein kinase superfamily. STE Ser/Thr protein kinase family. STE20 subfamily.</text>
</comment>
<evidence type="ECO:0000313" key="14">
    <source>
        <dbReference type="EMBL" id="TPX31771.1"/>
    </source>
</evidence>
<dbReference type="SUPFAM" id="SSF56112">
    <property type="entry name" value="Protein kinase-like (PK-like)"/>
    <property type="match status" value="1"/>
</dbReference>
<evidence type="ECO:0000256" key="5">
    <source>
        <dbReference type="ARBA" id="ARBA00022741"/>
    </source>
</evidence>
<evidence type="ECO:0000256" key="6">
    <source>
        <dbReference type="ARBA" id="ARBA00022777"/>
    </source>
</evidence>
<dbReference type="STRING" id="1806994.A0A507BXF0"/>